<keyword evidence="2" id="KW-0677">Repeat</keyword>
<accession>A0A8J9YH20</accession>
<keyword evidence="3" id="KW-0812">Transmembrane</keyword>
<dbReference type="SUPFAM" id="SSF52058">
    <property type="entry name" value="L domain-like"/>
    <property type="match status" value="1"/>
</dbReference>
<dbReference type="PRINTS" id="PR00019">
    <property type="entry name" value="LEURICHRPT"/>
</dbReference>
<sequence length="381" mass="44052">MDNGLNRASCVDQNIVSVDVGVPKEVQVYSLRRNVISELDNFCFKEIGYTNLRILDLSYNLIFWIGLHAFSGLNDLLNLDLSNNRLRFISSDLFWETPELEILDLSSNVFEKLKNEPFIMHTKLQVLNLNNCRIKSLPERLFTRLPNLKKLDLSENYVITLNLDVLRPLRKLDRIELRNDYLQCNPDFIAVETWILSHNIKYNKICHKKLPKMSEKMISLVVEQDPVDIKTVWNVTVKNNTLAKVKTNKTEPLTPFQKFDKEFSAIQALVIGFEVGLALGIVGTYIWLTRICSCSALFSRQRQTNRRRRRRIEGDMRANLLWNNGVNPNLETPPFYRRQISLPDRSPPFPGSGIAGLHVDAIRIDRAETPPPPYNECRLNV</sequence>
<keyword evidence="1" id="KW-0433">Leucine-rich repeat</keyword>
<feature type="non-terminal residue" evidence="4">
    <location>
        <position position="381"/>
    </location>
</feature>
<reference evidence="4" key="1">
    <citation type="submission" date="2021-12" db="EMBL/GenBank/DDBJ databases">
        <authorList>
            <person name="Martin H S."/>
        </authorList>
    </citation>
    <scope>NUCLEOTIDE SEQUENCE</scope>
</reference>
<dbReference type="AlphaFoldDB" id="A0A8J9YH20"/>
<dbReference type="InterPro" id="IPR003591">
    <property type="entry name" value="Leu-rich_rpt_typical-subtyp"/>
</dbReference>
<evidence type="ECO:0000313" key="4">
    <source>
        <dbReference type="EMBL" id="CAH0727481.1"/>
    </source>
</evidence>
<keyword evidence="5" id="KW-1185">Reference proteome</keyword>
<keyword evidence="3" id="KW-0472">Membrane</keyword>
<evidence type="ECO:0000256" key="1">
    <source>
        <dbReference type="ARBA" id="ARBA00022614"/>
    </source>
</evidence>
<organism evidence="4 5">
    <name type="scientific">Brenthis ino</name>
    <name type="common">lesser marbled fritillary</name>
    <dbReference type="NCBI Taxonomy" id="405034"/>
    <lineage>
        <taxon>Eukaryota</taxon>
        <taxon>Metazoa</taxon>
        <taxon>Ecdysozoa</taxon>
        <taxon>Arthropoda</taxon>
        <taxon>Hexapoda</taxon>
        <taxon>Insecta</taxon>
        <taxon>Pterygota</taxon>
        <taxon>Neoptera</taxon>
        <taxon>Endopterygota</taxon>
        <taxon>Lepidoptera</taxon>
        <taxon>Glossata</taxon>
        <taxon>Ditrysia</taxon>
        <taxon>Papilionoidea</taxon>
        <taxon>Nymphalidae</taxon>
        <taxon>Heliconiinae</taxon>
        <taxon>Argynnini</taxon>
        <taxon>Brenthis</taxon>
    </lineage>
</organism>
<dbReference type="PANTHER" id="PTHR45712:SF22">
    <property type="entry name" value="INSULIN-LIKE GROWTH FACTOR-BINDING PROTEIN COMPLEX ACID LABILE SUBUNIT"/>
    <property type="match status" value="1"/>
</dbReference>
<dbReference type="EMBL" id="OV170226">
    <property type="protein sequence ID" value="CAH0727481.1"/>
    <property type="molecule type" value="Genomic_DNA"/>
</dbReference>
<dbReference type="OrthoDB" id="4691307at2759"/>
<keyword evidence="3" id="KW-1133">Transmembrane helix</keyword>
<evidence type="ECO:0000256" key="3">
    <source>
        <dbReference type="SAM" id="Phobius"/>
    </source>
</evidence>
<dbReference type="Pfam" id="PF13855">
    <property type="entry name" value="LRR_8"/>
    <property type="match status" value="2"/>
</dbReference>
<dbReference type="Proteomes" id="UP000838878">
    <property type="component" value="Chromosome 6"/>
</dbReference>
<protein>
    <submittedName>
        <fullName evidence="4">Uncharacterized protein</fullName>
    </submittedName>
</protein>
<name>A0A8J9YH20_9NEOP</name>
<dbReference type="Gene3D" id="3.80.10.10">
    <property type="entry name" value="Ribonuclease Inhibitor"/>
    <property type="match status" value="1"/>
</dbReference>
<dbReference type="SMART" id="SM00369">
    <property type="entry name" value="LRR_TYP"/>
    <property type="match status" value="4"/>
</dbReference>
<dbReference type="InterPro" id="IPR001611">
    <property type="entry name" value="Leu-rich_rpt"/>
</dbReference>
<gene>
    <name evidence="4" type="ORF">BINO364_LOCUS12817</name>
</gene>
<proteinExistence type="predicted"/>
<evidence type="ECO:0000256" key="2">
    <source>
        <dbReference type="ARBA" id="ARBA00022737"/>
    </source>
</evidence>
<dbReference type="PANTHER" id="PTHR45712">
    <property type="entry name" value="AGAP008170-PA"/>
    <property type="match status" value="1"/>
</dbReference>
<dbReference type="InterPro" id="IPR050333">
    <property type="entry name" value="SLRP"/>
</dbReference>
<dbReference type="InterPro" id="IPR032675">
    <property type="entry name" value="LRR_dom_sf"/>
</dbReference>
<evidence type="ECO:0000313" key="5">
    <source>
        <dbReference type="Proteomes" id="UP000838878"/>
    </source>
</evidence>
<feature type="transmembrane region" description="Helical" evidence="3">
    <location>
        <begin position="268"/>
        <end position="288"/>
    </location>
</feature>